<reference evidence="1 2" key="1">
    <citation type="journal article" date="2019" name="Commun. Biol.">
        <title>The bagworm genome reveals a unique fibroin gene that provides high tensile strength.</title>
        <authorList>
            <person name="Kono N."/>
            <person name="Nakamura H."/>
            <person name="Ohtoshi R."/>
            <person name="Tomita M."/>
            <person name="Numata K."/>
            <person name="Arakawa K."/>
        </authorList>
    </citation>
    <scope>NUCLEOTIDE SEQUENCE [LARGE SCALE GENOMIC DNA]</scope>
</reference>
<name>A0A4C1SWD9_EUMVA</name>
<protein>
    <submittedName>
        <fullName evidence="1">Uncharacterized protein</fullName>
    </submittedName>
</protein>
<dbReference type="AlphaFoldDB" id="A0A4C1SWD9"/>
<keyword evidence="2" id="KW-1185">Reference proteome</keyword>
<evidence type="ECO:0000313" key="1">
    <source>
        <dbReference type="EMBL" id="GBP06502.1"/>
    </source>
</evidence>
<dbReference type="OrthoDB" id="2016582at2759"/>
<proteinExistence type="predicted"/>
<dbReference type="Proteomes" id="UP000299102">
    <property type="component" value="Unassembled WGS sequence"/>
</dbReference>
<gene>
    <name evidence="1" type="ORF">EVAR_4624_1</name>
</gene>
<evidence type="ECO:0000313" key="2">
    <source>
        <dbReference type="Proteomes" id="UP000299102"/>
    </source>
</evidence>
<sequence length="100" mass="11014">MCGSTVEANGYNGLSCQGSSGRFLRHHALNDIIRRALISTNVPYTFEPPGLSRFDVACATGGPWGSELKSFIKELGRKLRDKLDDPHSRSYLFQALSVII</sequence>
<accession>A0A4C1SWD9</accession>
<dbReference type="EMBL" id="BGZK01000022">
    <property type="protein sequence ID" value="GBP06502.1"/>
    <property type="molecule type" value="Genomic_DNA"/>
</dbReference>
<organism evidence="1 2">
    <name type="scientific">Eumeta variegata</name>
    <name type="common">Bagworm moth</name>
    <name type="synonym">Eumeta japonica</name>
    <dbReference type="NCBI Taxonomy" id="151549"/>
    <lineage>
        <taxon>Eukaryota</taxon>
        <taxon>Metazoa</taxon>
        <taxon>Ecdysozoa</taxon>
        <taxon>Arthropoda</taxon>
        <taxon>Hexapoda</taxon>
        <taxon>Insecta</taxon>
        <taxon>Pterygota</taxon>
        <taxon>Neoptera</taxon>
        <taxon>Endopterygota</taxon>
        <taxon>Lepidoptera</taxon>
        <taxon>Glossata</taxon>
        <taxon>Ditrysia</taxon>
        <taxon>Tineoidea</taxon>
        <taxon>Psychidae</taxon>
        <taxon>Oiketicinae</taxon>
        <taxon>Eumeta</taxon>
    </lineage>
</organism>
<comment type="caution">
    <text evidence="1">The sequence shown here is derived from an EMBL/GenBank/DDBJ whole genome shotgun (WGS) entry which is preliminary data.</text>
</comment>